<dbReference type="SUPFAM" id="SSF46689">
    <property type="entry name" value="Homeodomain-like"/>
    <property type="match status" value="2"/>
</dbReference>
<evidence type="ECO:0000256" key="7">
    <source>
        <dbReference type="SAM" id="MobiDB-lite"/>
    </source>
</evidence>
<gene>
    <name evidence="9" type="ORF">MENT_LOCUS40121</name>
</gene>
<keyword evidence="2" id="KW-0805">Transcription regulation</keyword>
<dbReference type="GO" id="GO:0005634">
    <property type="term" value="C:nucleus"/>
    <property type="evidence" value="ECO:0007669"/>
    <property type="project" value="UniProtKB-SubCell"/>
</dbReference>
<dbReference type="Proteomes" id="UP000580250">
    <property type="component" value="Unassembled WGS sequence"/>
</dbReference>
<dbReference type="FunFam" id="1.10.10.60:FF:000019">
    <property type="entry name" value="Ligand-dependent corepressor isoform 1"/>
    <property type="match status" value="1"/>
</dbReference>
<organism evidence="9 10">
    <name type="scientific">Meloidogyne enterolobii</name>
    <name type="common">Root-knot nematode worm</name>
    <name type="synonym">Meloidogyne mayaguensis</name>
    <dbReference type="NCBI Taxonomy" id="390850"/>
    <lineage>
        <taxon>Eukaryota</taxon>
        <taxon>Metazoa</taxon>
        <taxon>Ecdysozoa</taxon>
        <taxon>Nematoda</taxon>
        <taxon>Chromadorea</taxon>
        <taxon>Rhabditida</taxon>
        <taxon>Tylenchina</taxon>
        <taxon>Tylenchomorpha</taxon>
        <taxon>Tylenchoidea</taxon>
        <taxon>Meloidogynidae</taxon>
        <taxon>Meloidogyninae</taxon>
        <taxon>Meloidogyne</taxon>
    </lineage>
</organism>
<dbReference type="OrthoDB" id="10028342at2759"/>
<dbReference type="PROSITE" id="PS50960">
    <property type="entry name" value="HTH_PSQ"/>
    <property type="match status" value="1"/>
</dbReference>
<feature type="region of interest" description="Disordered" evidence="7">
    <location>
        <begin position="26"/>
        <end position="46"/>
    </location>
</feature>
<sequence>MHQQHLFNSPSCSSIQNRAYHTEPTEEISKISCTTDKTGDDRQSQTVDLQMPRQTVKTNEQTTKTCDGRCFAERRVHCRELGKWGKPMLMTIVGLENVFQRALGPLQWRKYCKAVKASIANPRDFCFIEELLCDWCLNSRMAATGYDSCPTMNEELLGDDSASFSCSTLAASSSSSTNNASPQASTISTNSRNFNKCSAANFQSSSTLNDESTDRSSLSAASLQFMMEASAASNNNNSGSQQQHFLGIQSSMAFLASLFNHGATEYPQTYLPPLPSAFSSLLQKTNPSVALQSPSIIPAGFPKIMASSKPSLATAVSPTFPLSLPPHFNTQSSLDVQQQQQQLAMTWHSQLLALSFLNSMQQQQQQNGFIFPPQLPLNSVIQPSNFDQQHQQLLSSASSDDEAFSLLFGQRLQQRKYSPPTSNQTFLSTGSIEGSNKSDFPSQKIGGDEQPLDLSAKPSALKNTIGKTSCPPRLKMNISDDVCSPHLIKGILSQQIRESHDLDEEIDLNESGNTNSGVVNSNSNLLEDGSEAETPKLLGVKKYSQADLDAAVLDIRLGRLGTRRASVVYGIPRSTLRNKIYKLEAADELLTSGLDCSTNNNNSRHKRLAASALNKKERKRVASTSVSSSPRLKKEKQQEVDEGIDPSNRSNVEKNYALISKKGENLKAKNEHLESSLAIKQQQQQLDVLIPSASTSLTDGMSVPAITAETLFKELTSQLGQFVGQANNIEQLANNIPTEPQCDFDLEKYQEFDPKCKGKRQKRGQYRKYNKDALDRAVTAVRNGEMSVHRAGSHFGVPHSTLEYKERNLMRIKSKKQHGLLRLPPILTASTDASGIVQQQQQQNSLYSFQNNGNPNGEGHKNAEEEEEESCSPVTGEVQNLLGTMLKSLVSAASANNRGNNLC</sequence>
<feature type="region of interest" description="Disordered" evidence="7">
    <location>
        <begin position="415"/>
        <end position="468"/>
    </location>
</feature>
<evidence type="ECO:0000256" key="6">
    <source>
        <dbReference type="PROSITE-ProRule" id="PRU00320"/>
    </source>
</evidence>
<comment type="caution">
    <text evidence="9">The sequence shown here is derived from an EMBL/GenBank/DDBJ whole genome shotgun (WGS) entry which is preliminary data.</text>
</comment>
<dbReference type="GO" id="GO:0003677">
    <property type="term" value="F:DNA binding"/>
    <property type="evidence" value="ECO:0007669"/>
    <property type="project" value="UniProtKB-UniRule"/>
</dbReference>
<feature type="region of interest" description="Disordered" evidence="7">
    <location>
        <begin position="848"/>
        <end position="874"/>
    </location>
</feature>
<evidence type="ECO:0000256" key="4">
    <source>
        <dbReference type="ARBA" id="ARBA00023163"/>
    </source>
</evidence>
<evidence type="ECO:0000256" key="2">
    <source>
        <dbReference type="ARBA" id="ARBA00023015"/>
    </source>
</evidence>
<dbReference type="GO" id="GO:0006357">
    <property type="term" value="P:regulation of transcription by RNA polymerase II"/>
    <property type="evidence" value="ECO:0007669"/>
    <property type="project" value="TreeGrafter"/>
</dbReference>
<dbReference type="Gene3D" id="1.10.10.60">
    <property type="entry name" value="Homeodomain-like"/>
    <property type="match status" value="2"/>
</dbReference>
<feature type="DNA-binding region" description="H-T-H motif" evidence="6">
    <location>
        <begin position="788"/>
        <end position="808"/>
    </location>
</feature>
<feature type="compositionally biased region" description="Low complexity" evidence="7">
    <location>
        <begin position="509"/>
        <end position="527"/>
    </location>
</feature>
<feature type="region of interest" description="Disordered" evidence="7">
    <location>
        <begin position="611"/>
        <end position="650"/>
    </location>
</feature>
<evidence type="ECO:0000256" key="5">
    <source>
        <dbReference type="ARBA" id="ARBA00023242"/>
    </source>
</evidence>
<dbReference type="PANTHER" id="PTHR21545">
    <property type="entry name" value="TRANSCRIPTION FACTOR MLR1/2"/>
    <property type="match status" value="1"/>
</dbReference>
<keyword evidence="4" id="KW-0804">Transcription</keyword>
<accession>A0A6V7WKJ6</accession>
<evidence type="ECO:0000256" key="3">
    <source>
        <dbReference type="ARBA" id="ARBA00023125"/>
    </source>
</evidence>
<feature type="region of interest" description="Disordered" evidence="7">
    <location>
        <begin position="507"/>
        <end position="528"/>
    </location>
</feature>
<feature type="compositionally biased region" description="Polar residues" evidence="7">
    <location>
        <begin position="415"/>
        <end position="441"/>
    </location>
</feature>
<proteinExistence type="predicted"/>
<dbReference type="InterPro" id="IPR009057">
    <property type="entry name" value="Homeodomain-like_sf"/>
</dbReference>
<feature type="domain" description="HTH psq-type" evidence="8">
    <location>
        <begin position="760"/>
        <end position="812"/>
    </location>
</feature>
<name>A0A6V7WKJ6_MELEN</name>
<dbReference type="InterPro" id="IPR007889">
    <property type="entry name" value="HTH_Psq"/>
</dbReference>
<dbReference type="EMBL" id="CAJEWN010000643">
    <property type="protein sequence ID" value="CAD2187530.1"/>
    <property type="molecule type" value="Genomic_DNA"/>
</dbReference>
<dbReference type="AlphaFoldDB" id="A0A6V7WKJ6"/>
<reference evidence="9 10" key="1">
    <citation type="submission" date="2020-08" db="EMBL/GenBank/DDBJ databases">
        <authorList>
            <person name="Koutsovoulos G."/>
            <person name="Danchin GJ E."/>
        </authorList>
    </citation>
    <scope>NUCLEOTIDE SEQUENCE [LARGE SCALE GENOMIC DNA]</scope>
</reference>
<evidence type="ECO:0000313" key="9">
    <source>
        <dbReference type="EMBL" id="CAD2187530.1"/>
    </source>
</evidence>
<dbReference type="Pfam" id="PF05225">
    <property type="entry name" value="HTH_psq"/>
    <property type="match status" value="2"/>
</dbReference>
<keyword evidence="3 6" id="KW-0238">DNA-binding</keyword>
<dbReference type="PANTHER" id="PTHR21545:SF13">
    <property type="entry name" value="ECDYSONE-INDUCED PROTEIN 93F, ISOFORM C"/>
    <property type="match status" value="1"/>
</dbReference>
<comment type="subcellular location">
    <subcellularLocation>
        <location evidence="1 6">Nucleus</location>
    </subcellularLocation>
</comment>
<evidence type="ECO:0000256" key="1">
    <source>
        <dbReference type="ARBA" id="ARBA00004123"/>
    </source>
</evidence>
<keyword evidence="5 6" id="KW-0539">Nucleus</keyword>
<evidence type="ECO:0000259" key="8">
    <source>
        <dbReference type="PROSITE" id="PS50960"/>
    </source>
</evidence>
<evidence type="ECO:0000313" key="10">
    <source>
        <dbReference type="Proteomes" id="UP000580250"/>
    </source>
</evidence>
<protein>
    <recommendedName>
        <fullName evidence="8">HTH psq-type domain-containing protein</fullName>
    </recommendedName>
</protein>